<dbReference type="eggNOG" id="KOG0504">
    <property type="taxonomic scope" value="Eukaryota"/>
</dbReference>
<evidence type="ECO:0000313" key="5">
    <source>
        <dbReference type="Proteomes" id="UP000001542"/>
    </source>
</evidence>
<accession>A2DLK9</accession>
<dbReference type="InterPro" id="IPR036770">
    <property type="entry name" value="Ankyrin_rpt-contain_sf"/>
</dbReference>
<dbReference type="PROSITE" id="PS50297">
    <property type="entry name" value="ANK_REP_REGION"/>
    <property type="match status" value="6"/>
</dbReference>
<dbReference type="VEuPathDB" id="TrichDB:TVAG_062470"/>
<reference evidence="4" key="1">
    <citation type="submission" date="2006-10" db="EMBL/GenBank/DDBJ databases">
        <authorList>
            <person name="Amadeo P."/>
            <person name="Zhao Q."/>
            <person name="Wortman J."/>
            <person name="Fraser-Liggett C."/>
            <person name="Carlton J."/>
        </authorList>
    </citation>
    <scope>NUCLEOTIDE SEQUENCE</scope>
    <source>
        <strain evidence="4">G3</strain>
    </source>
</reference>
<keyword evidence="2 3" id="KW-0040">ANK repeat</keyword>
<keyword evidence="5" id="KW-1185">Reference proteome</keyword>
<evidence type="ECO:0000256" key="1">
    <source>
        <dbReference type="ARBA" id="ARBA00022737"/>
    </source>
</evidence>
<keyword evidence="1" id="KW-0677">Repeat</keyword>
<organism evidence="4 5">
    <name type="scientific">Trichomonas vaginalis (strain ATCC PRA-98 / G3)</name>
    <dbReference type="NCBI Taxonomy" id="412133"/>
    <lineage>
        <taxon>Eukaryota</taxon>
        <taxon>Metamonada</taxon>
        <taxon>Parabasalia</taxon>
        <taxon>Trichomonadida</taxon>
        <taxon>Trichomonadidae</taxon>
        <taxon>Trichomonas</taxon>
    </lineage>
</organism>
<dbReference type="InParanoid" id="A2DLK9"/>
<evidence type="ECO:0000313" key="4">
    <source>
        <dbReference type="EMBL" id="EAY18642.1"/>
    </source>
</evidence>
<dbReference type="PANTHER" id="PTHR24198:SF165">
    <property type="entry name" value="ANKYRIN REPEAT-CONTAINING PROTEIN-RELATED"/>
    <property type="match status" value="1"/>
</dbReference>
<feature type="repeat" description="ANK" evidence="3">
    <location>
        <begin position="860"/>
        <end position="892"/>
    </location>
</feature>
<dbReference type="eggNOG" id="KOG4177">
    <property type="taxonomic scope" value="Eukaryota"/>
</dbReference>
<protein>
    <submittedName>
        <fullName evidence="4">Uncharacterized protein</fullName>
    </submittedName>
</protein>
<dbReference type="KEGG" id="tva:5464146"/>
<reference evidence="4" key="2">
    <citation type="journal article" date="2007" name="Science">
        <title>Draft genome sequence of the sexually transmitted pathogen Trichomonas vaginalis.</title>
        <authorList>
            <person name="Carlton J.M."/>
            <person name="Hirt R.P."/>
            <person name="Silva J.C."/>
            <person name="Delcher A.L."/>
            <person name="Schatz M."/>
            <person name="Zhao Q."/>
            <person name="Wortman J.R."/>
            <person name="Bidwell S.L."/>
            <person name="Alsmark U.C.M."/>
            <person name="Besteiro S."/>
            <person name="Sicheritz-Ponten T."/>
            <person name="Noel C.J."/>
            <person name="Dacks J.B."/>
            <person name="Foster P.G."/>
            <person name="Simillion C."/>
            <person name="Van de Peer Y."/>
            <person name="Miranda-Saavedra D."/>
            <person name="Barton G.J."/>
            <person name="Westrop G.D."/>
            <person name="Mueller S."/>
            <person name="Dessi D."/>
            <person name="Fiori P.L."/>
            <person name="Ren Q."/>
            <person name="Paulsen I."/>
            <person name="Zhang H."/>
            <person name="Bastida-Corcuera F.D."/>
            <person name="Simoes-Barbosa A."/>
            <person name="Brown M.T."/>
            <person name="Hayes R.D."/>
            <person name="Mukherjee M."/>
            <person name="Okumura C.Y."/>
            <person name="Schneider R."/>
            <person name="Smith A.J."/>
            <person name="Vanacova S."/>
            <person name="Villalvazo M."/>
            <person name="Haas B.J."/>
            <person name="Pertea M."/>
            <person name="Feldblyum T.V."/>
            <person name="Utterback T.R."/>
            <person name="Shu C.L."/>
            <person name="Osoegawa K."/>
            <person name="de Jong P.J."/>
            <person name="Hrdy I."/>
            <person name="Horvathova L."/>
            <person name="Zubacova Z."/>
            <person name="Dolezal P."/>
            <person name="Malik S.B."/>
            <person name="Logsdon J.M. Jr."/>
            <person name="Henze K."/>
            <person name="Gupta A."/>
            <person name="Wang C.C."/>
            <person name="Dunne R.L."/>
            <person name="Upcroft J.A."/>
            <person name="Upcroft P."/>
            <person name="White O."/>
            <person name="Salzberg S.L."/>
            <person name="Tang P."/>
            <person name="Chiu C.-H."/>
            <person name="Lee Y.-S."/>
            <person name="Embley T.M."/>
            <person name="Coombs G.H."/>
            <person name="Mottram J.C."/>
            <person name="Tachezy J."/>
            <person name="Fraser-Liggett C.M."/>
            <person name="Johnson P.J."/>
        </authorList>
    </citation>
    <scope>NUCLEOTIDE SEQUENCE [LARGE SCALE GENOMIC DNA]</scope>
    <source>
        <strain evidence="4">G3</strain>
    </source>
</reference>
<dbReference type="InterPro" id="IPR002110">
    <property type="entry name" value="Ankyrin_rpt"/>
</dbReference>
<dbReference type="SMR" id="A2DLK9"/>
<evidence type="ECO:0000256" key="3">
    <source>
        <dbReference type="PROSITE-ProRule" id="PRU00023"/>
    </source>
</evidence>
<dbReference type="PANTHER" id="PTHR24198">
    <property type="entry name" value="ANKYRIN REPEAT AND PROTEIN KINASE DOMAIN-CONTAINING PROTEIN"/>
    <property type="match status" value="1"/>
</dbReference>
<feature type="repeat" description="ANK" evidence="3">
    <location>
        <begin position="926"/>
        <end position="958"/>
    </location>
</feature>
<gene>
    <name evidence="4" type="ORF">TVAG_062470</name>
</gene>
<dbReference type="SUPFAM" id="SSF48403">
    <property type="entry name" value="Ankyrin repeat"/>
    <property type="match status" value="5"/>
</dbReference>
<sequence length="1439" mass="162175">MNSQSAEALIKAIQADNDREFAKLCPSVFPLYSFPTQFYKPTEELLKDQPPLVSICVYYGAKKCLEYLSSKGADFTDTDDFGREPVHFLGYSPNIPSLIEFFSRKGINFNSVDNSDKNLLTKALEMTDSALLRLILQYKICSYKSDSQGHSPFYIAVQSGNLSSVQTLFELYYEQIRGEIMSSDDVINCAIKHKYTDIVVYLMNKQSGRDSKHHINTSIFLSNQDLLKYFITIGEDVNEPDETGYTPLVFAIQRDQIKMVDYLLDHGANPLIGGSEMPFKTAIDVSSVEVINRFITNLKDINALDQKGYSMLHYSADHTPYDEQIFMKLIQSGASLSTEATDGTTPAELLVRAGDSRAIAALIKNGTPMFSDGYSILHCAASFNNTEIMKMVIDTHKVDVKMPFGDQTPLMAAASANPEFSFPLESGDVPSVLDDISCLLDVDVFEEHFKAAIMLINYGADPTDPNVLQNAILSGDPLAVFFLLVMGANPAGLMNGRTLISEASERGLSVIAAILIFFGASDDEVEVHEEDIPLFQLFFSNNKILQICTKFSPPEILRYIVEKGEGIIDIDEEDDHGRRPVHQAILNGMITNLEILFEYEASRTPIDISHPNLIYSLAATQAISLVKTKTTQMRYEYLTRVVELLMERGEQIDAKDHNGKSPLQIAFECRNMRMVEVLMRHNADRNFSQSTQSFFQYVLSLTDFTSRDRLDFTRYINTDFDRQPDDDFEMNGTKIDISMMAHIVVLAIKLGEKIDSLLPNNETILHVFCRNNLISLVDYLVQKGANINAEDNNKQTPIHHIAITGDCDNIERLDNIQNVHYNEVDNFGRTPFSYACQHSKGPFLAFLVEHGASVNLVDYEGVPPINYAVIDGNFDSFRFLLRNEASPFASDKNRVAPIHIAAEKGLMEILYDLVRIPGQVKLRDSKGNTPLHYAVKYNQLNVIRLLTQDRTTIVEMNNDKETPLTMASNQSNADLVSYFFSLGAKFSPSQSFNALRGPLSRNEYEFARQMLEHGLHPYLKSGKNSLLTWAVLRKDINTIKWLITTAKVMQPVKDQDFTAFACAYVLEYDELCQFLMKIYLNNTNTAILGSFMPNLPQRIAEIRGRRSVEIHESLLKEVINFGQRYLPAELRKFIQVSHRYTMYQFLMAALEQIDIQSLLTENDRQKFEYAFSKISIQLFQLMLQKVDVNSIKKAIWEGSIDDMHNCLSGLDLSVTQKILGPQATDAIKNALNSNDVNVKKDVLTKLAVEMIRISYHRNKVEMMQAALEAGASPNIRNEEGFTLLHQAVLNGDAEMVKLLLKYGANQNKLNKSTMRMPIDDAVRLKNPEIVQILIAYGADMAHYDENGNTFIHEVIHTGQNELLKAILQWGVSTQIRNSENKTLLHTAIETQNVEACRILLDNYALTDVADNNGNTPGKLAMNSQNPDITMILFSRGQRA</sequence>
<proteinExistence type="predicted"/>
<dbReference type="Pfam" id="PF12796">
    <property type="entry name" value="Ank_2"/>
    <property type="match status" value="7"/>
</dbReference>
<feature type="repeat" description="ANK" evidence="3">
    <location>
        <begin position="760"/>
        <end position="792"/>
    </location>
</feature>
<dbReference type="Proteomes" id="UP000001542">
    <property type="component" value="Unassembled WGS sequence"/>
</dbReference>
<feature type="repeat" description="ANK" evidence="3">
    <location>
        <begin position="658"/>
        <end position="690"/>
    </location>
</feature>
<dbReference type="VEuPathDB" id="TrichDB:TVAGG3_0580350"/>
<evidence type="ECO:0000256" key="2">
    <source>
        <dbReference type="ARBA" id="ARBA00023043"/>
    </source>
</evidence>
<feature type="repeat" description="ANK" evidence="3">
    <location>
        <begin position="243"/>
        <end position="269"/>
    </location>
</feature>
<feature type="repeat" description="ANK" evidence="3">
    <location>
        <begin position="1279"/>
        <end position="1311"/>
    </location>
</feature>
<feature type="repeat" description="ANK" evidence="3">
    <location>
        <begin position="1346"/>
        <end position="1378"/>
    </location>
</feature>
<dbReference type="Gene3D" id="1.25.40.20">
    <property type="entry name" value="Ankyrin repeat-containing domain"/>
    <property type="match status" value="5"/>
</dbReference>
<feature type="repeat" description="ANK" evidence="3">
    <location>
        <begin position="827"/>
        <end position="859"/>
    </location>
</feature>
<dbReference type="PRINTS" id="PR01415">
    <property type="entry name" value="ANKYRIN"/>
</dbReference>
<dbReference type="SMART" id="SM00248">
    <property type="entry name" value="ANK"/>
    <property type="match status" value="26"/>
</dbReference>
<dbReference type="EMBL" id="DS113216">
    <property type="protein sequence ID" value="EAY18642.1"/>
    <property type="molecule type" value="Genomic_DNA"/>
</dbReference>
<name>A2DLK9_TRIV3</name>
<feature type="repeat" description="ANK" evidence="3">
    <location>
        <begin position="1379"/>
        <end position="1411"/>
    </location>
</feature>
<dbReference type="RefSeq" id="XP_001579628.1">
    <property type="nucleotide sequence ID" value="XM_001579578.1"/>
</dbReference>
<dbReference type="PROSITE" id="PS50088">
    <property type="entry name" value="ANK_REPEAT"/>
    <property type="match status" value="9"/>
</dbReference>